<evidence type="ECO:0000256" key="2">
    <source>
        <dbReference type="ARBA" id="ARBA00007324"/>
    </source>
</evidence>
<keyword evidence="5" id="KW-0256">Endoplasmic reticulum</keyword>
<evidence type="ECO:0000313" key="12">
    <source>
        <dbReference type="Proteomes" id="UP000886523"/>
    </source>
</evidence>
<comment type="function">
    <text evidence="8">Component of the signal peptidase complex (SPC) which catalyzes the cleavage of N-terminal signal sequences from nascent proteins as they are translocated into the lumen of the endoplasmic reticulum. Enhances the enzymatic activity of SPC and facilitates the interactions between different components of the translocation site.</text>
</comment>
<evidence type="ECO:0000256" key="8">
    <source>
        <dbReference type="ARBA" id="ARBA00045608"/>
    </source>
</evidence>
<evidence type="ECO:0000256" key="1">
    <source>
        <dbReference type="ARBA" id="ARBA00004477"/>
    </source>
</evidence>
<dbReference type="Proteomes" id="UP000886523">
    <property type="component" value="Unassembled WGS sequence"/>
</dbReference>
<evidence type="ECO:0000256" key="7">
    <source>
        <dbReference type="ARBA" id="ARBA00023136"/>
    </source>
</evidence>
<keyword evidence="7 10" id="KW-0472">Membrane</keyword>
<dbReference type="GO" id="GO:0045047">
    <property type="term" value="P:protein targeting to ER"/>
    <property type="evidence" value="ECO:0007669"/>
    <property type="project" value="TreeGrafter"/>
</dbReference>
<evidence type="ECO:0000256" key="5">
    <source>
        <dbReference type="ARBA" id="ARBA00022824"/>
    </source>
</evidence>
<accession>A0A9P6AXI0</accession>
<organism evidence="11 12">
    <name type="scientific">Hydnum rufescens UP504</name>
    <dbReference type="NCBI Taxonomy" id="1448309"/>
    <lineage>
        <taxon>Eukaryota</taxon>
        <taxon>Fungi</taxon>
        <taxon>Dikarya</taxon>
        <taxon>Basidiomycota</taxon>
        <taxon>Agaricomycotina</taxon>
        <taxon>Agaricomycetes</taxon>
        <taxon>Cantharellales</taxon>
        <taxon>Hydnaceae</taxon>
        <taxon>Hydnum</taxon>
    </lineage>
</organism>
<dbReference type="EMBL" id="MU128968">
    <property type="protein sequence ID" value="KAF9513823.1"/>
    <property type="molecule type" value="Genomic_DNA"/>
</dbReference>
<feature type="transmembrane region" description="Helical" evidence="10">
    <location>
        <begin position="64"/>
        <end position="82"/>
    </location>
</feature>
<sequence>MPRKKVAATSTAPEQQPEVVQDPLDPVKVNNANLVELKLALDDSVRRYFSRPDQFRTNNTHSNVRIGLGVASVLVGTGTGLYGWKTEFEASKMIVTIGVLLYFLLTALQTAYTYFIEGKTIFVGKRKTLVNRIETETITLSSETKPAPTPTSSPSYSLILAYLRSSHGGKTLIKRNNLSQAKDYVNFFDSEGTLDEGAFIAWLRDLSTSLIDGATSPINDPDSVPR</sequence>
<protein>
    <recommendedName>
        <fullName evidence="3">Signal peptidase complex subunit 2</fullName>
    </recommendedName>
</protein>
<comment type="caution">
    <text evidence="11">The sequence shown here is derived from an EMBL/GenBank/DDBJ whole genome shotgun (WGS) entry which is preliminary data.</text>
</comment>
<keyword evidence="12" id="KW-1185">Reference proteome</keyword>
<reference evidence="11" key="1">
    <citation type="journal article" date="2020" name="Nat. Commun.">
        <title>Large-scale genome sequencing of mycorrhizal fungi provides insights into the early evolution of symbiotic traits.</title>
        <authorList>
            <person name="Miyauchi S."/>
            <person name="Kiss E."/>
            <person name="Kuo A."/>
            <person name="Drula E."/>
            <person name="Kohler A."/>
            <person name="Sanchez-Garcia M."/>
            <person name="Morin E."/>
            <person name="Andreopoulos B."/>
            <person name="Barry K.W."/>
            <person name="Bonito G."/>
            <person name="Buee M."/>
            <person name="Carver A."/>
            <person name="Chen C."/>
            <person name="Cichocki N."/>
            <person name="Clum A."/>
            <person name="Culley D."/>
            <person name="Crous P.W."/>
            <person name="Fauchery L."/>
            <person name="Girlanda M."/>
            <person name="Hayes R.D."/>
            <person name="Keri Z."/>
            <person name="LaButti K."/>
            <person name="Lipzen A."/>
            <person name="Lombard V."/>
            <person name="Magnuson J."/>
            <person name="Maillard F."/>
            <person name="Murat C."/>
            <person name="Nolan M."/>
            <person name="Ohm R.A."/>
            <person name="Pangilinan J."/>
            <person name="Pereira M.F."/>
            <person name="Perotto S."/>
            <person name="Peter M."/>
            <person name="Pfister S."/>
            <person name="Riley R."/>
            <person name="Sitrit Y."/>
            <person name="Stielow J.B."/>
            <person name="Szollosi G."/>
            <person name="Zifcakova L."/>
            <person name="Stursova M."/>
            <person name="Spatafora J.W."/>
            <person name="Tedersoo L."/>
            <person name="Vaario L.M."/>
            <person name="Yamada A."/>
            <person name="Yan M."/>
            <person name="Wang P."/>
            <person name="Xu J."/>
            <person name="Bruns T."/>
            <person name="Baldrian P."/>
            <person name="Vilgalys R."/>
            <person name="Dunand C."/>
            <person name="Henrissat B."/>
            <person name="Grigoriev I.V."/>
            <person name="Hibbett D."/>
            <person name="Nagy L.G."/>
            <person name="Martin F.M."/>
        </authorList>
    </citation>
    <scope>NUCLEOTIDE SEQUENCE</scope>
    <source>
        <strain evidence="11">UP504</strain>
    </source>
</reference>
<dbReference type="InterPro" id="IPR009582">
    <property type="entry name" value="Spc2/SPCS2"/>
</dbReference>
<dbReference type="GO" id="GO:0005787">
    <property type="term" value="C:signal peptidase complex"/>
    <property type="evidence" value="ECO:0007669"/>
    <property type="project" value="InterPro"/>
</dbReference>
<gene>
    <name evidence="11" type="ORF">BS47DRAFT_1343825</name>
</gene>
<comment type="subcellular location">
    <subcellularLocation>
        <location evidence="1">Endoplasmic reticulum membrane</location>
        <topology evidence="1">Multi-pass membrane protein</topology>
    </subcellularLocation>
</comment>
<keyword evidence="4 10" id="KW-0812">Transmembrane</keyword>
<evidence type="ECO:0000256" key="9">
    <source>
        <dbReference type="SAM" id="MobiDB-lite"/>
    </source>
</evidence>
<dbReference type="GO" id="GO:0006465">
    <property type="term" value="P:signal peptide processing"/>
    <property type="evidence" value="ECO:0007669"/>
    <property type="project" value="InterPro"/>
</dbReference>
<dbReference type="Pfam" id="PF06703">
    <property type="entry name" value="SPC25"/>
    <property type="match status" value="1"/>
</dbReference>
<dbReference type="PANTHER" id="PTHR13085">
    <property type="entry name" value="MICROSOMAL SIGNAL PEPTIDASE 25 KDA SUBUNIT"/>
    <property type="match status" value="1"/>
</dbReference>
<proteinExistence type="inferred from homology"/>
<evidence type="ECO:0000256" key="4">
    <source>
        <dbReference type="ARBA" id="ARBA00022692"/>
    </source>
</evidence>
<name>A0A9P6AXI0_9AGAM</name>
<evidence type="ECO:0000313" key="11">
    <source>
        <dbReference type="EMBL" id="KAF9513823.1"/>
    </source>
</evidence>
<feature type="transmembrane region" description="Helical" evidence="10">
    <location>
        <begin position="94"/>
        <end position="116"/>
    </location>
</feature>
<dbReference type="OrthoDB" id="29558at2759"/>
<evidence type="ECO:0000256" key="6">
    <source>
        <dbReference type="ARBA" id="ARBA00022989"/>
    </source>
</evidence>
<keyword evidence="6 10" id="KW-1133">Transmembrane helix</keyword>
<feature type="region of interest" description="Disordered" evidence="9">
    <location>
        <begin position="1"/>
        <end position="23"/>
    </location>
</feature>
<comment type="similarity">
    <text evidence="2">Belongs to the SPCS2 family.</text>
</comment>
<evidence type="ECO:0000256" key="10">
    <source>
        <dbReference type="SAM" id="Phobius"/>
    </source>
</evidence>
<evidence type="ECO:0000256" key="3">
    <source>
        <dbReference type="ARBA" id="ARBA00017057"/>
    </source>
</evidence>
<dbReference type="AlphaFoldDB" id="A0A9P6AXI0"/>
<dbReference type="PANTHER" id="PTHR13085:SF0">
    <property type="entry name" value="SIGNAL PEPTIDASE COMPLEX SUBUNIT 2"/>
    <property type="match status" value="1"/>
</dbReference>